<dbReference type="PANTHER" id="PTHR31017">
    <property type="entry name" value="LATE SECRETORY PATHWAY PROTEIN AVL9-RELATED"/>
    <property type="match status" value="1"/>
</dbReference>
<dbReference type="EMBL" id="UZAJ01011286">
    <property type="protein sequence ID" value="VDO59649.1"/>
    <property type="molecule type" value="Genomic_DNA"/>
</dbReference>
<reference evidence="4" key="1">
    <citation type="submission" date="2016-06" db="UniProtKB">
        <authorList>
            <consortium name="WormBaseParasite"/>
        </authorList>
    </citation>
    <scope>IDENTIFICATION</scope>
</reference>
<dbReference type="InterPro" id="IPR018307">
    <property type="entry name" value="ABL9/DENND6_dom"/>
</dbReference>
<evidence type="ECO:0000313" key="3">
    <source>
        <dbReference type="Proteomes" id="UP000267606"/>
    </source>
</evidence>
<protein>
    <submittedName>
        <fullName evidence="4">Avl9 domain-containing protein</fullName>
    </submittedName>
</protein>
<feature type="domain" description="AVL9/DENND6" evidence="1">
    <location>
        <begin position="58"/>
        <end position="178"/>
    </location>
</feature>
<evidence type="ECO:0000259" key="1">
    <source>
        <dbReference type="Pfam" id="PF09794"/>
    </source>
</evidence>
<dbReference type="PANTHER" id="PTHR31017:SF1">
    <property type="entry name" value="LATE SECRETORY PATHWAY PROTEIN AVL9 HOMOLOG"/>
    <property type="match status" value="1"/>
</dbReference>
<dbReference type="Proteomes" id="UP000267606">
    <property type="component" value="Unassembled WGS sequence"/>
</dbReference>
<accession>A0A183HPA2</accession>
<dbReference type="WBParaSite" id="OFLC_0000931301-mRNA-1">
    <property type="protein sequence ID" value="OFLC_0000931301-mRNA-1"/>
    <property type="gene ID" value="OFLC_0000931301"/>
</dbReference>
<evidence type="ECO:0000313" key="2">
    <source>
        <dbReference type="EMBL" id="VDO59649.1"/>
    </source>
</evidence>
<gene>
    <name evidence="2" type="ORF">OFLC_LOCUS9313</name>
</gene>
<reference evidence="2 3" key="2">
    <citation type="submission" date="2018-11" db="EMBL/GenBank/DDBJ databases">
        <authorList>
            <consortium name="Pathogen Informatics"/>
        </authorList>
    </citation>
    <scope>NUCLEOTIDE SEQUENCE [LARGE SCALE GENOMIC DNA]</scope>
</reference>
<dbReference type="InterPro" id="IPR051731">
    <property type="entry name" value="DENND11/AVL9_GEFs"/>
</dbReference>
<keyword evidence="3" id="KW-1185">Reference proteome</keyword>
<dbReference type="GO" id="GO:0005737">
    <property type="term" value="C:cytoplasm"/>
    <property type="evidence" value="ECO:0007669"/>
    <property type="project" value="TreeGrafter"/>
</dbReference>
<name>A0A183HPA2_9BILA</name>
<sequence length="190" mass="21288">MFLLVSEENDDILKDGILEKDNLAVNVNIEKKNEVSGNSPVEFVRKDSLISPMDCVSETQLSNSSSVESCSNLKQKQILDTDSYGFPLSIFTKGSLFHPYLSICHLDMIRSDKTRAYCIGTTNALFVQRRDLLDVIIDEVGDGSIDIIDIELKRSLALTAADLRFVDFILKEIEANAKSPSLLFDIFIFQ</sequence>
<dbReference type="Pfam" id="PF09794">
    <property type="entry name" value="Avl9"/>
    <property type="match status" value="1"/>
</dbReference>
<organism evidence="4">
    <name type="scientific">Onchocerca flexuosa</name>
    <dbReference type="NCBI Taxonomy" id="387005"/>
    <lineage>
        <taxon>Eukaryota</taxon>
        <taxon>Metazoa</taxon>
        <taxon>Ecdysozoa</taxon>
        <taxon>Nematoda</taxon>
        <taxon>Chromadorea</taxon>
        <taxon>Rhabditida</taxon>
        <taxon>Spirurina</taxon>
        <taxon>Spiruromorpha</taxon>
        <taxon>Filarioidea</taxon>
        <taxon>Onchocercidae</taxon>
        <taxon>Onchocerca</taxon>
    </lineage>
</organism>
<dbReference type="AlphaFoldDB" id="A0A183HPA2"/>
<proteinExistence type="predicted"/>
<evidence type="ECO:0000313" key="4">
    <source>
        <dbReference type="WBParaSite" id="OFLC_0000931301-mRNA-1"/>
    </source>
</evidence>